<evidence type="ECO:0000313" key="1">
    <source>
        <dbReference type="EMBL" id="UXI82840.1"/>
    </source>
</evidence>
<dbReference type="EMBL" id="CP104697">
    <property type="protein sequence ID" value="UXI82840.1"/>
    <property type="molecule type" value="Genomic_DNA"/>
</dbReference>
<keyword evidence="2" id="KW-1185">Reference proteome</keyword>
<proteinExistence type="predicted"/>
<organism evidence="1 2">
    <name type="scientific">Streptomyces vinaceusdrappus</name>
    <dbReference type="NCBI Taxonomy" id="67376"/>
    <lineage>
        <taxon>Bacteria</taxon>
        <taxon>Bacillati</taxon>
        <taxon>Actinomycetota</taxon>
        <taxon>Actinomycetes</taxon>
        <taxon>Kitasatosporales</taxon>
        <taxon>Streptomycetaceae</taxon>
        <taxon>Streptomyces</taxon>
        <taxon>Streptomyces rochei group</taxon>
    </lineage>
</organism>
<sequence>MDVVVQCISGAAEHELRSLSQWLSADPAVRRYIQVGLGAAGPATPGHQGEAIDILSLALSSGFSAASLAVSVAAWRATRPKPPTLVVERPDGVRVEISGQSEAEARELVQRVLGE</sequence>
<dbReference type="RefSeq" id="WP_125538254.1">
    <property type="nucleotide sequence ID" value="NZ_BMUN01000024.1"/>
</dbReference>
<dbReference type="Pfam" id="PF19953">
    <property type="entry name" value="EACC1"/>
    <property type="match status" value="1"/>
</dbReference>
<accession>A0ABY6C4V6</accession>
<name>A0ABY6C4V6_9ACTN</name>
<dbReference type="Proteomes" id="UP001064390">
    <property type="component" value="Chromosome"/>
</dbReference>
<dbReference type="InterPro" id="IPR045428">
    <property type="entry name" value="EACC1"/>
</dbReference>
<reference evidence="1" key="1">
    <citation type="submission" date="2022-09" db="EMBL/GenBank/DDBJ databases">
        <title>Streptomyces vinaceusdrappus strain AC-40.</title>
        <authorList>
            <person name="Sedeek A.M."/>
            <person name="Salah I."/>
            <person name="Kamel H.L."/>
            <person name="Soltan M.A."/>
            <person name="Elsayed T.R."/>
        </authorList>
    </citation>
    <scope>NUCLEOTIDE SEQUENCE</scope>
    <source>
        <strain evidence="1">AC-40</strain>
    </source>
</reference>
<evidence type="ECO:0000313" key="2">
    <source>
        <dbReference type="Proteomes" id="UP001064390"/>
    </source>
</evidence>
<gene>
    <name evidence="1" type="ORF">N6Q81_34685</name>
</gene>
<protein>
    <submittedName>
        <fullName evidence="1">Uncharacterized protein</fullName>
    </submittedName>
</protein>